<name>A0ACC0JAJ8_CHOFU</name>
<dbReference type="Proteomes" id="UP001064048">
    <property type="component" value="Chromosome 13"/>
</dbReference>
<proteinExistence type="predicted"/>
<comment type="caution">
    <text evidence="1">The sequence shown here is derived from an EMBL/GenBank/DDBJ whole genome shotgun (WGS) entry which is preliminary data.</text>
</comment>
<organism evidence="1 2">
    <name type="scientific">Choristoneura fumiferana</name>
    <name type="common">Spruce budworm moth</name>
    <name type="synonym">Archips fumiferana</name>
    <dbReference type="NCBI Taxonomy" id="7141"/>
    <lineage>
        <taxon>Eukaryota</taxon>
        <taxon>Metazoa</taxon>
        <taxon>Ecdysozoa</taxon>
        <taxon>Arthropoda</taxon>
        <taxon>Hexapoda</taxon>
        <taxon>Insecta</taxon>
        <taxon>Pterygota</taxon>
        <taxon>Neoptera</taxon>
        <taxon>Endopterygota</taxon>
        <taxon>Lepidoptera</taxon>
        <taxon>Glossata</taxon>
        <taxon>Ditrysia</taxon>
        <taxon>Tortricoidea</taxon>
        <taxon>Tortricidae</taxon>
        <taxon>Tortricinae</taxon>
        <taxon>Choristoneura</taxon>
    </lineage>
</organism>
<accession>A0ACC0JAJ8</accession>
<evidence type="ECO:0000313" key="2">
    <source>
        <dbReference type="Proteomes" id="UP001064048"/>
    </source>
</evidence>
<gene>
    <name evidence="1" type="ORF">MSG28_008226</name>
</gene>
<keyword evidence="2" id="KW-1185">Reference proteome</keyword>
<protein>
    <submittedName>
        <fullName evidence="1">Uncharacterized protein</fullName>
    </submittedName>
</protein>
<dbReference type="EMBL" id="CM046113">
    <property type="protein sequence ID" value="KAI8421134.1"/>
    <property type="molecule type" value="Genomic_DNA"/>
</dbReference>
<sequence>MGAKCQRAKYNDLEDVEIRINKIQVRLDKIMHVLETKTKEVPVQFDVDTENLRDTDLKFPIESINDLETLENNLQDKNFELKLVTKFSKISGTNGMQTLRKFGIFLMSHIIKDECLHLCSWKDPTNDNFLTNVKEMNAMHATVGISVSFGITQKGGPMLKIGRHQFTVHRTEGSKTRWQCSKQKPLRCKARILTIEGHIVMQMGVHNHK</sequence>
<evidence type="ECO:0000313" key="1">
    <source>
        <dbReference type="EMBL" id="KAI8421134.1"/>
    </source>
</evidence>
<reference evidence="1 2" key="1">
    <citation type="journal article" date="2022" name="Genome Biol. Evol.">
        <title>The Spruce Budworm Genome: Reconstructing the Evolutionary History of Antifreeze Proteins.</title>
        <authorList>
            <person name="Beliveau C."/>
            <person name="Gagne P."/>
            <person name="Picq S."/>
            <person name="Vernygora O."/>
            <person name="Keeling C.I."/>
            <person name="Pinkney K."/>
            <person name="Doucet D."/>
            <person name="Wen F."/>
            <person name="Johnston J.S."/>
            <person name="Maaroufi H."/>
            <person name="Boyle B."/>
            <person name="Laroche J."/>
            <person name="Dewar K."/>
            <person name="Juretic N."/>
            <person name="Blackburn G."/>
            <person name="Nisole A."/>
            <person name="Brunet B."/>
            <person name="Brandao M."/>
            <person name="Lumley L."/>
            <person name="Duan J."/>
            <person name="Quan G."/>
            <person name="Lucarotti C.J."/>
            <person name="Roe A.D."/>
            <person name="Sperling F.A.H."/>
            <person name="Levesque R.C."/>
            <person name="Cusson M."/>
        </authorList>
    </citation>
    <scope>NUCLEOTIDE SEQUENCE [LARGE SCALE GENOMIC DNA]</scope>
    <source>
        <strain evidence="1">Glfc:IPQL:Cfum</strain>
    </source>
</reference>